<name>A0ABW5VTX4_9MICO</name>
<sequence length="328" mass="37115">MRTDDTFGPGATLEDAVRVWLKSFRSMADNGRRKRATYDQYERYARVEIFPVIGRLRFTELTTGRLDVFLSGLYERKGFATAKVVRSVLSGTCRMLARRDLLPSNPVRDVGRLEQGRRKPPRALTKEEALRFLALLDGSEYARRNDLPDLMRFLLATGVRIGEALALEWRDVDLDNRVVQIDWTVSRVRGLGLIRDKVKTETSERTLRLPDWCVELLRRRHNDIAPDSLVFPNSVGRLRDVGNTGKMLRKVRGDDFAWVKSHTARRTVATLMDGQGLSARTIADQLGHARPSMTQDVYMGRRIMGAVQSPLDGLFPQVADGDDVGKSA</sequence>
<dbReference type="InterPro" id="IPR013762">
    <property type="entry name" value="Integrase-like_cat_sf"/>
</dbReference>
<comment type="caution">
    <text evidence="6">The sequence shown here is derived from an EMBL/GenBank/DDBJ whole genome shotgun (WGS) entry which is preliminary data.</text>
</comment>
<evidence type="ECO:0000256" key="4">
    <source>
        <dbReference type="ARBA" id="ARBA00023172"/>
    </source>
</evidence>
<evidence type="ECO:0000259" key="5">
    <source>
        <dbReference type="PROSITE" id="PS51898"/>
    </source>
</evidence>
<dbReference type="Gene3D" id="1.10.150.130">
    <property type="match status" value="1"/>
</dbReference>
<dbReference type="SUPFAM" id="SSF56349">
    <property type="entry name" value="DNA breaking-rejoining enzymes"/>
    <property type="match status" value="1"/>
</dbReference>
<dbReference type="CDD" id="cd01189">
    <property type="entry name" value="INT_ICEBs1_C_like"/>
    <property type="match status" value="1"/>
</dbReference>
<proteinExistence type="inferred from homology"/>
<keyword evidence="2" id="KW-0229">DNA integration</keyword>
<dbReference type="InterPro" id="IPR011010">
    <property type="entry name" value="DNA_brk_join_enz"/>
</dbReference>
<dbReference type="Gene3D" id="1.10.443.10">
    <property type="entry name" value="Intergrase catalytic core"/>
    <property type="match status" value="1"/>
</dbReference>
<keyword evidence="3" id="KW-0238">DNA-binding</keyword>
<dbReference type="InterPro" id="IPR050808">
    <property type="entry name" value="Phage_Integrase"/>
</dbReference>
<dbReference type="Pfam" id="PF00589">
    <property type="entry name" value="Phage_integrase"/>
    <property type="match status" value="1"/>
</dbReference>
<keyword evidence="7" id="KW-1185">Reference proteome</keyword>
<comment type="similarity">
    <text evidence="1">Belongs to the 'phage' integrase family.</text>
</comment>
<evidence type="ECO:0000313" key="6">
    <source>
        <dbReference type="EMBL" id="MFD2794377.1"/>
    </source>
</evidence>
<dbReference type="InterPro" id="IPR002104">
    <property type="entry name" value="Integrase_catalytic"/>
</dbReference>
<organism evidence="6 7">
    <name type="scientific">Promicromonospora vindobonensis</name>
    <dbReference type="NCBI Taxonomy" id="195748"/>
    <lineage>
        <taxon>Bacteria</taxon>
        <taxon>Bacillati</taxon>
        <taxon>Actinomycetota</taxon>
        <taxon>Actinomycetes</taxon>
        <taxon>Micrococcales</taxon>
        <taxon>Promicromonosporaceae</taxon>
        <taxon>Promicromonospora</taxon>
    </lineage>
</organism>
<evidence type="ECO:0000313" key="7">
    <source>
        <dbReference type="Proteomes" id="UP001597479"/>
    </source>
</evidence>
<dbReference type="PROSITE" id="PS51898">
    <property type="entry name" value="TYR_RECOMBINASE"/>
    <property type="match status" value="1"/>
</dbReference>
<accession>A0ABW5VTX4</accession>
<evidence type="ECO:0000256" key="1">
    <source>
        <dbReference type="ARBA" id="ARBA00008857"/>
    </source>
</evidence>
<protein>
    <submittedName>
        <fullName evidence="6">Tyrosine-type recombinase/integrase</fullName>
    </submittedName>
</protein>
<gene>
    <name evidence="6" type="ORF">ACFS27_12540</name>
</gene>
<dbReference type="PANTHER" id="PTHR30629:SF2">
    <property type="entry name" value="PROPHAGE INTEGRASE INTS-RELATED"/>
    <property type="match status" value="1"/>
</dbReference>
<dbReference type="InterPro" id="IPR010998">
    <property type="entry name" value="Integrase_recombinase_N"/>
</dbReference>
<dbReference type="PANTHER" id="PTHR30629">
    <property type="entry name" value="PROPHAGE INTEGRASE"/>
    <property type="match status" value="1"/>
</dbReference>
<feature type="domain" description="Tyr recombinase" evidence="5">
    <location>
        <begin position="119"/>
        <end position="312"/>
    </location>
</feature>
<evidence type="ECO:0000256" key="2">
    <source>
        <dbReference type="ARBA" id="ARBA00022908"/>
    </source>
</evidence>
<reference evidence="7" key="1">
    <citation type="journal article" date="2019" name="Int. J. Syst. Evol. Microbiol.">
        <title>The Global Catalogue of Microorganisms (GCM) 10K type strain sequencing project: providing services to taxonomists for standard genome sequencing and annotation.</title>
        <authorList>
            <consortium name="The Broad Institute Genomics Platform"/>
            <consortium name="The Broad Institute Genome Sequencing Center for Infectious Disease"/>
            <person name="Wu L."/>
            <person name="Ma J."/>
        </authorList>
    </citation>
    <scope>NUCLEOTIDE SEQUENCE [LARGE SCALE GENOMIC DNA]</scope>
    <source>
        <strain evidence="7">CCM 7044</strain>
    </source>
</reference>
<keyword evidence="4" id="KW-0233">DNA recombination</keyword>
<dbReference type="Proteomes" id="UP001597479">
    <property type="component" value="Unassembled WGS sequence"/>
</dbReference>
<dbReference type="EMBL" id="JBHUOG010000001">
    <property type="protein sequence ID" value="MFD2794377.1"/>
    <property type="molecule type" value="Genomic_DNA"/>
</dbReference>
<dbReference type="RefSeq" id="WP_377183396.1">
    <property type="nucleotide sequence ID" value="NZ_JBHUOG010000001.1"/>
</dbReference>
<evidence type="ECO:0000256" key="3">
    <source>
        <dbReference type="ARBA" id="ARBA00023125"/>
    </source>
</evidence>